<accession>A0A9P8P0N8</accession>
<protein>
    <submittedName>
        <fullName evidence="1">Uncharacterized protein</fullName>
    </submittedName>
</protein>
<gene>
    <name evidence="1" type="ORF">OGATHE_004273</name>
</gene>
<reference evidence="1" key="2">
    <citation type="submission" date="2021-01" db="EMBL/GenBank/DDBJ databases">
        <authorList>
            <person name="Schikora-Tamarit M.A."/>
        </authorList>
    </citation>
    <scope>NUCLEOTIDE SEQUENCE</scope>
    <source>
        <strain evidence="1">NCAIM Y.01608</strain>
    </source>
</reference>
<proteinExistence type="predicted"/>
<name>A0A9P8P0N8_9ASCO</name>
<organism evidence="1 2">
    <name type="scientific">Ogataea polymorpha</name>
    <dbReference type="NCBI Taxonomy" id="460523"/>
    <lineage>
        <taxon>Eukaryota</taxon>
        <taxon>Fungi</taxon>
        <taxon>Dikarya</taxon>
        <taxon>Ascomycota</taxon>
        <taxon>Saccharomycotina</taxon>
        <taxon>Pichiomycetes</taxon>
        <taxon>Pichiales</taxon>
        <taxon>Pichiaceae</taxon>
        <taxon>Ogataea</taxon>
    </lineage>
</organism>
<evidence type="ECO:0000313" key="1">
    <source>
        <dbReference type="EMBL" id="KAH3662697.1"/>
    </source>
</evidence>
<evidence type="ECO:0000313" key="2">
    <source>
        <dbReference type="Proteomes" id="UP000788993"/>
    </source>
</evidence>
<dbReference type="Proteomes" id="UP000788993">
    <property type="component" value="Unassembled WGS sequence"/>
</dbReference>
<sequence length="139" mass="15328">MHEAGAARYPDLDLDCDLDLDLERNSSTSASYSFSNRARLCLSNFGKTLGPSSLITSVISAERRCLSFRNSSKSVDLGERDKINGLMDLKISIPTSPITNAAYVVQTSKIHQEAKVARTFQELYLTNSYLKTSTVPMAE</sequence>
<keyword evidence="2" id="KW-1185">Reference proteome</keyword>
<dbReference type="AlphaFoldDB" id="A0A9P8P0N8"/>
<dbReference type="EMBL" id="JAEUBD010001266">
    <property type="protein sequence ID" value="KAH3662697.1"/>
    <property type="molecule type" value="Genomic_DNA"/>
</dbReference>
<comment type="caution">
    <text evidence="1">The sequence shown here is derived from an EMBL/GenBank/DDBJ whole genome shotgun (WGS) entry which is preliminary data.</text>
</comment>
<reference evidence="1" key="1">
    <citation type="journal article" date="2021" name="Open Biol.">
        <title>Shared evolutionary footprints suggest mitochondrial oxidative damage underlies multiple complex I losses in fungi.</title>
        <authorList>
            <person name="Schikora-Tamarit M.A."/>
            <person name="Marcet-Houben M."/>
            <person name="Nosek J."/>
            <person name="Gabaldon T."/>
        </authorList>
    </citation>
    <scope>NUCLEOTIDE SEQUENCE</scope>
    <source>
        <strain evidence="1">NCAIM Y.01608</strain>
    </source>
</reference>